<feature type="domain" description="YdbS-like PH" evidence="2">
    <location>
        <begin position="250"/>
        <end position="326"/>
    </location>
</feature>
<dbReference type="PIRSF" id="PIRSF026631">
    <property type="entry name" value="UCP026631"/>
    <property type="match status" value="1"/>
</dbReference>
<accession>A0A1I0H9Y3</accession>
<sequence>MMSEQRRLHPAAIIFNFIKAIREALFVIIISFISFKDDYLFYYLLVVAGLVLIILTISVLSWYRYTYRLVDDELQIEYGIIVRKKRYISKNRIQSIDLTASVIHRIFKLVKVQIETAGSGMSAEATLKAVTVGQGEQLRRELKVVQQGEGGEDFTRNQEELDSPSKQISWNRLFVAGSTSGSIGVILALLAFGLSEIEQFLPDQFFNQTFEWVIGLGISIVIVLAIIVLFVLYLLGIAGTMIKYGNFTIQKNKEELFITRGLLEKKQLTIPLKRIQAIGVQESIIRQPLGYVTVFAEVAGGSLDKGEDFSTVLFPIMKREEVDAFLQEFIPTYVSERTKLHPLPKRALKFYLFRSVIPFFIVAALVLYFYPQFIWGPVILLLASLYLGLLRHRAGGFRTEEKLLTIRYRVLSKNTMIIVHKRIQSYEKKQHKLQKSQQLATLNLSIIGKLGVGKHYKLKDLAVNDVDLLADWYSYRKKG</sequence>
<dbReference type="PANTHER" id="PTHR34473:SF2">
    <property type="entry name" value="UPF0699 TRANSMEMBRANE PROTEIN YDBT"/>
    <property type="match status" value="1"/>
</dbReference>
<evidence type="ECO:0000256" key="1">
    <source>
        <dbReference type="SAM" id="Phobius"/>
    </source>
</evidence>
<dbReference type="Proteomes" id="UP000198618">
    <property type="component" value="Unassembled WGS sequence"/>
</dbReference>
<keyword evidence="1" id="KW-0472">Membrane</keyword>
<feature type="transmembrane region" description="Helical" evidence="1">
    <location>
        <begin position="173"/>
        <end position="192"/>
    </location>
</feature>
<dbReference type="AlphaFoldDB" id="A0A1I0H9Y3"/>
<keyword evidence="1" id="KW-1133">Transmembrane helix</keyword>
<evidence type="ECO:0000313" key="4">
    <source>
        <dbReference type="Proteomes" id="UP000198618"/>
    </source>
</evidence>
<keyword evidence="4" id="KW-1185">Reference proteome</keyword>
<feature type="transmembrane region" description="Helical" evidence="1">
    <location>
        <begin position="41"/>
        <end position="63"/>
    </location>
</feature>
<name>A0A1I0H9Y3_9BACI</name>
<proteinExistence type="predicted"/>
<reference evidence="3 4" key="1">
    <citation type="submission" date="2016-10" db="EMBL/GenBank/DDBJ databases">
        <authorList>
            <person name="de Groot N.N."/>
        </authorList>
    </citation>
    <scope>NUCLEOTIDE SEQUENCE [LARGE SCALE GENOMIC DNA]</scope>
    <source>
        <strain evidence="3 4">IBRC-M 10780</strain>
    </source>
</reference>
<feature type="transmembrane region" description="Helical" evidence="1">
    <location>
        <begin position="212"/>
        <end position="235"/>
    </location>
</feature>
<evidence type="ECO:0000259" key="2">
    <source>
        <dbReference type="Pfam" id="PF03703"/>
    </source>
</evidence>
<dbReference type="EMBL" id="FOHE01000029">
    <property type="protein sequence ID" value="SET79699.1"/>
    <property type="molecule type" value="Genomic_DNA"/>
</dbReference>
<feature type="transmembrane region" description="Helical" evidence="1">
    <location>
        <begin position="373"/>
        <end position="390"/>
    </location>
</feature>
<keyword evidence="1" id="KW-0812">Transmembrane</keyword>
<dbReference type="Pfam" id="PF03703">
    <property type="entry name" value="bPH_2"/>
    <property type="match status" value="3"/>
</dbReference>
<feature type="transmembrane region" description="Helical" evidence="1">
    <location>
        <begin position="347"/>
        <end position="367"/>
    </location>
</feature>
<gene>
    <name evidence="3" type="ORF">SAMN05216389_12930</name>
</gene>
<dbReference type="InterPro" id="IPR014529">
    <property type="entry name" value="UCP026631"/>
</dbReference>
<feature type="transmembrane region" description="Helical" evidence="1">
    <location>
        <begin position="12"/>
        <end position="35"/>
    </location>
</feature>
<dbReference type="InterPro" id="IPR005182">
    <property type="entry name" value="YdbS-like_PH"/>
</dbReference>
<feature type="domain" description="YdbS-like PH" evidence="2">
    <location>
        <begin position="396"/>
        <end position="473"/>
    </location>
</feature>
<organism evidence="3 4">
    <name type="scientific">Oceanobacillus limi</name>
    <dbReference type="NCBI Taxonomy" id="930131"/>
    <lineage>
        <taxon>Bacteria</taxon>
        <taxon>Bacillati</taxon>
        <taxon>Bacillota</taxon>
        <taxon>Bacilli</taxon>
        <taxon>Bacillales</taxon>
        <taxon>Bacillaceae</taxon>
        <taxon>Oceanobacillus</taxon>
    </lineage>
</organism>
<dbReference type="STRING" id="930131.SAMN05216389_12930"/>
<evidence type="ECO:0000313" key="3">
    <source>
        <dbReference type="EMBL" id="SET79699.1"/>
    </source>
</evidence>
<protein>
    <submittedName>
        <fullName evidence="3">Putative membrane protein</fullName>
    </submittedName>
</protein>
<feature type="domain" description="YdbS-like PH" evidence="2">
    <location>
        <begin position="62"/>
        <end position="141"/>
    </location>
</feature>
<dbReference type="PANTHER" id="PTHR34473">
    <property type="entry name" value="UPF0699 TRANSMEMBRANE PROTEIN YDBS"/>
    <property type="match status" value="1"/>
</dbReference>